<dbReference type="AlphaFoldDB" id="A0A1I2LW85"/>
<reference evidence="6 7" key="1">
    <citation type="submission" date="2016-10" db="EMBL/GenBank/DDBJ databases">
        <authorList>
            <person name="de Groot N.N."/>
        </authorList>
    </citation>
    <scope>NUCLEOTIDE SEQUENCE [LARGE SCALE GENOMIC DNA]</scope>
    <source>
        <strain evidence="6 7">DSM 44945</strain>
    </source>
</reference>
<evidence type="ECO:0000313" key="6">
    <source>
        <dbReference type="EMBL" id="SFF82749.1"/>
    </source>
</evidence>
<dbReference type="EMBL" id="FOOK01000006">
    <property type="protein sequence ID" value="SFF82749.1"/>
    <property type="molecule type" value="Genomic_DNA"/>
</dbReference>
<dbReference type="Pfam" id="PF00005">
    <property type="entry name" value="ABC_tran"/>
    <property type="match status" value="1"/>
</dbReference>
<name>A0A1I2LW85_9BACL</name>
<dbReference type="CDD" id="cd03230">
    <property type="entry name" value="ABC_DR_subfamily_A"/>
    <property type="match status" value="1"/>
</dbReference>
<keyword evidence="4 6" id="KW-0067">ATP-binding</keyword>
<dbReference type="InterPro" id="IPR025302">
    <property type="entry name" value="DrrA1/2-like_C"/>
</dbReference>
<evidence type="ECO:0000256" key="4">
    <source>
        <dbReference type="ARBA" id="ARBA00022840"/>
    </source>
</evidence>
<evidence type="ECO:0000259" key="5">
    <source>
        <dbReference type="PROSITE" id="PS50893"/>
    </source>
</evidence>
<dbReference type="InterPro" id="IPR003593">
    <property type="entry name" value="AAA+_ATPase"/>
</dbReference>
<dbReference type="Gene3D" id="3.40.50.300">
    <property type="entry name" value="P-loop containing nucleotide triphosphate hydrolases"/>
    <property type="match status" value="1"/>
</dbReference>
<evidence type="ECO:0000313" key="7">
    <source>
        <dbReference type="Proteomes" id="UP000198661"/>
    </source>
</evidence>
<feature type="domain" description="ABC transporter" evidence="5">
    <location>
        <begin position="2"/>
        <end position="232"/>
    </location>
</feature>
<keyword evidence="3" id="KW-0547">Nucleotide-binding</keyword>
<evidence type="ECO:0000256" key="3">
    <source>
        <dbReference type="ARBA" id="ARBA00022741"/>
    </source>
</evidence>
<dbReference type="STRING" id="201973.SAMN04488025_10635"/>
<dbReference type="Proteomes" id="UP000198661">
    <property type="component" value="Unassembled WGS sequence"/>
</dbReference>
<evidence type="ECO:0000256" key="2">
    <source>
        <dbReference type="ARBA" id="ARBA00022448"/>
    </source>
</evidence>
<dbReference type="OrthoDB" id="9804819at2"/>
<dbReference type="PROSITE" id="PS50893">
    <property type="entry name" value="ABC_TRANSPORTER_2"/>
    <property type="match status" value="1"/>
</dbReference>
<gene>
    <name evidence="6" type="ORF">SAMN04488025_10635</name>
</gene>
<dbReference type="GO" id="GO:0016887">
    <property type="term" value="F:ATP hydrolysis activity"/>
    <property type="evidence" value="ECO:0007669"/>
    <property type="project" value="InterPro"/>
</dbReference>
<accession>A0A1I2LW85</accession>
<keyword evidence="2" id="KW-0813">Transport</keyword>
<dbReference type="PANTHER" id="PTHR43335:SF3">
    <property type="entry name" value="ABC TRANSPORTER"/>
    <property type="match status" value="1"/>
</dbReference>
<sequence length="311" mass="34716">MIRTENLSKRFGNVEAVKSLNLEVAEGTAYGFIGPNGAGKSTTMAILATLLAPSEGRAWIDGWDVTDHPDEVRRIIGYMPDFFGVYDRLTAEEYLAFFAAGYGIEPPRRGEVISRLLELVRLSDKRDAYVDHLSRGMKQRLGLARCLVHDPKLLILDEPASGLDPRARIEFRSVLRELKSMGKTIFISSHILPELADFCDAIGVMDRGRLVAAGNVQEIMDRYRGGRTVEIHLLEDADRAVKLLEKEEGITSLRVEERKLTVGMEGDEHRQAEILSRLIAEGISVYRFEEVATDIEDVFLKIAGNGEEKGP</sequence>
<dbReference type="RefSeq" id="WP_092036448.1">
    <property type="nucleotide sequence ID" value="NZ_FOOK01000006.1"/>
</dbReference>
<keyword evidence="7" id="KW-1185">Reference proteome</keyword>
<evidence type="ECO:0000256" key="1">
    <source>
        <dbReference type="ARBA" id="ARBA00005417"/>
    </source>
</evidence>
<organism evidence="6 7">
    <name type="scientific">Planifilum fulgidum</name>
    <dbReference type="NCBI Taxonomy" id="201973"/>
    <lineage>
        <taxon>Bacteria</taxon>
        <taxon>Bacillati</taxon>
        <taxon>Bacillota</taxon>
        <taxon>Bacilli</taxon>
        <taxon>Bacillales</taxon>
        <taxon>Thermoactinomycetaceae</taxon>
        <taxon>Planifilum</taxon>
    </lineage>
</organism>
<protein>
    <submittedName>
        <fullName evidence="6">ABC-2 type transport system ATP-binding protein</fullName>
    </submittedName>
</protein>
<dbReference type="Pfam" id="PF13732">
    <property type="entry name" value="DrrA1-3_C"/>
    <property type="match status" value="1"/>
</dbReference>
<dbReference type="SUPFAM" id="SSF52540">
    <property type="entry name" value="P-loop containing nucleoside triphosphate hydrolases"/>
    <property type="match status" value="1"/>
</dbReference>
<dbReference type="SMART" id="SM00382">
    <property type="entry name" value="AAA"/>
    <property type="match status" value="1"/>
</dbReference>
<dbReference type="GO" id="GO:0005524">
    <property type="term" value="F:ATP binding"/>
    <property type="evidence" value="ECO:0007669"/>
    <property type="project" value="UniProtKB-KW"/>
</dbReference>
<dbReference type="InterPro" id="IPR003439">
    <property type="entry name" value="ABC_transporter-like_ATP-bd"/>
</dbReference>
<proteinExistence type="inferred from homology"/>
<comment type="similarity">
    <text evidence="1">Belongs to the ABC transporter superfamily.</text>
</comment>
<dbReference type="InterPro" id="IPR027417">
    <property type="entry name" value="P-loop_NTPase"/>
</dbReference>
<dbReference type="PANTHER" id="PTHR43335">
    <property type="entry name" value="ABC TRANSPORTER, ATP-BINDING PROTEIN"/>
    <property type="match status" value="1"/>
</dbReference>